<comment type="caution">
    <text evidence="2">The sequence shown here is derived from an EMBL/GenBank/DDBJ whole genome shotgun (WGS) entry which is preliminary data.</text>
</comment>
<feature type="transmembrane region" description="Helical" evidence="1">
    <location>
        <begin position="6"/>
        <end position="29"/>
    </location>
</feature>
<accession>A0AAW3YU87</accession>
<feature type="transmembrane region" description="Helical" evidence="1">
    <location>
        <begin position="41"/>
        <end position="62"/>
    </location>
</feature>
<gene>
    <name evidence="2" type="ORF">ID854_14835</name>
</gene>
<reference evidence="2" key="2">
    <citation type="journal article" date="2024" name="Toxins">
        <title>Genome Sequence Analysis of Native Xenorhabdus Strains Isolated from Entomopathogenic Nematodes in Argentina.</title>
        <authorList>
            <person name="Palma L."/>
            <person name="Frizzo L."/>
            <person name="Kaiser S."/>
            <person name="Berry C."/>
            <person name="Caballero P."/>
            <person name="Bode H.B."/>
            <person name="Del Valle E.E."/>
        </authorList>
    </citation>
    <scope>NUCLEOTIDE SEQUENCE</scope>
    <source>
        <strain evidence="2">M</strain>
    </source>
</reference>
<keyword evidence="1" id="KW-1133">Transmembrane helix</keyword>
<reference evidence="2" key="1">
    <citation type="submission" date="2020-09" db="EMBL/GenBank/DDBJ databases">
        <authorList>
            <person name="Palma L."/>
            <person name="Caballero P."/>
            <person name="Berry C."/>
            <person name="Del Valle E."/>
        </authorList>
    </citation>
    <scope>NUCLEOTIDE SEQUENCE</scope>
    <source>
        <strain evidence="2">M</strain>
    </source>
</reference>
<feature type="transmembrane region" description="Helical" evidence="1">
    <location>
        <begin position="138"/>
        <end position="155"/>
    </location>
</feature>
<keyword evidence="1" id="KW-0472">Membrane</keyword>
<evidence type="ECO:0000313" key="2">
    <source>
        <dbReference type="EMBL" id="MBD2801685.1"/>
    </source>
</evidence>
<dbReference type="RefSeq" id="WP_323869322.1">
    <property type="nucleotide sequence ID" value="NZ_JACXBF010000382.1"/>
</dbReference>
<dbReference type="EMBL" id="JACXBF010000382">
    <property type="protein sequence ID" value="MBD2801685.1"/>
    <property type="molecule type" value="Genomic_DNA"/>
</dbReference>
<organism evidence="2">
    <name type="scientific">Xenorhabdus szentirmaii</name>
    <dbReference type="NCBI Taxonomy" id="290112"/>
    <lineage>
        <taxon>Bacteria</taxon>
        <taxon>Pseudomonadati</taxon>
        <taxon>Pseudomonadota</taxon>
        <taxon>Gammaproteobacteria</taxon>
        <taxon>Enterobacterales</taxon>
        <taxon>Morganellaceae</taxon>
        <taxon>Xenorhabdus</taxon>
    </lineage>
</organism>
<dbReference type="Proteomes" id="UP001193920">
    <property type="component" value="Unassembled WGS sequence"/>
</dbReference>
<feature type="transmembrane region" description="Helical" evidence="1">
    <location>
        <begin position="74"/>
        <end position="103"/>
    </location>
</feature>
<feature type="transmembrane region" description="Helical" evidence="1">
    <location>
        <begin position="115"/>
        <end position="132"/>
    </location>
</feature>
<dbReference type="InterPro" id="IPR018770">
    <property type="entry name" value="ChloroindolylP_hydrolase"/>
</dbReference>
<evidence type="ECO:0000256" key="1">
    <source>
        <dbReference type="SAM" id="Phobius"/>
    </source>
</evidence>
<sequence>MEQIKAFFWRLLIHGIGLFTSAIVLSLMMSQEWAPWGSHHAQVVEVLIFFANYGGMVALFAPRHERCSTFVQPFVIILLVILCWIADLLAVFIPLAGFAMLLIKAISKRKMAKGRFLLLVILSIYIISLLAYDLKPFPMWFCITYIIAVLLLGGSERIEAGEEKQKAETVTEKPWEEPGKNRVEAETVQVPDNQEATSDAFGEYYQGLAAIMAYQSVVPRDIWPHLNNIEEKTRAIIACMKEDERDVQQGAAFLNRYLPMIKNALESLALLKQHQVSGSQFQEARLMTIQSLQEMELAFSEMHQDLLSNNVDDLMADLKSMSQLVRAHGFGEKK</sequence>
<protein>
    <submittedName>
        <fullName evidence="2">5-bromo-4-chloroindolyl phosphate hydrolysis family protein</fullName>
    </submittedName>
</protein>
<keyword evidence="1" id="KW-0812">Transmembrane</keyword>
<dbReference type="AlphaFoldDB" id="A0AAW3YU87"/>
<dbReference type="Pfam" id="PF10112">
    <property type="entry name" value="Halogen_Hydrol"/>
    <property type="match status" value="1"/>
</dbReference>
<proteinExistence type="predicted"/>
<name>A0AAW3YU87_9GAMM</name>